<evidence type="ECO:0000313" key="3">
    <source>
        <dbReference type="Proteomes" id="UP000028525"/>
    </source>
</evidence>
<dbReference type="InterPro" id="IPR001279">
    <property type="entry name" value="Metallo-B-lactamas"/>
</dbReference>
<name>A0A084JMP3_9FIRM</name>
<dbReference type="Proteomes" id="UP000028525">
    <property type="component" value="Unassembled WGS sequence"/>
</dbReference>
<dbReference type="OrthoDB" id="9768433at2"/>
<evidence type="ECO:0000313" key="2">
    <source>
        <dbReference type="EMBL" id="KEZ90227.1"/>
    </source>
</evidence>
<dbReference type="SUPFAM" id="SSF56281">
    <property type="entry name" value="Metallo-hydrolase/oxidoreductase"/>
    <property type="match status" value="1"/>
</dbReference>
<gene>
    <name evidence="2" type="ORF">IO98_09685</name>
</gene>
<protein>
    <recommendedName>
        <fullName evidence="1">Metallo-beta-lactamase domain-containing protein</fullName>
    </recommendedName>
</protein>
<dbReference type="AlphaFoldDB" id="A0A084JMP3"/>
<dbReference type="PANTHER" id="PTHR43041">
    <property type="entry name" value="HYDROLASE, METALLO-BETA-LACTAMASE SUPERFAMILY"/>
    <property type="match status" value="1"/>
</dbReference>
<reference evidence="2 3" key="1">
    <citation type="submission" date="2014-07" db="EMBL/GenBank/DDBJ databases">
        <title>Draft genome of Clostridium celerecrescens 152B isolated from sediments associated with methane hydrate from Krishna Godavari basin.</title>
        <authorList>
            <person name="Honkalas V.S."/>
            <person name="Dabir A.P."/>
            <person name="Arora P."/>
            <person name="Dhakephalkar P.K."/>
        </authorList>
    </citation>
    <scope>NUCLEOTIDE SEQUENCE [LARGE SCALE GENOMIC DNA]</scope>
    <source>
        <strain evidence="2 3">152B</strain>
    </source>
</reference>
<dbReference type="EMBL" id="JPME01000012">
    <property type="protein sequence ID" value="KEZ90227.1"/>
    <property type="molecule type" value="Genomic_DNA"/>
</dbReference>
<sequence length="273" mass="31299">MDKQDLNYKEYVEIAEGVYWVGFFDESAGLHCNPYLIVDGDEAVLIDSGSRDDFSTVMLKVMRTGISPGKISRLIYQHYDPDLCGNIPHIETLINSEDLKIISHRENNIFINYYSMNTPKQCIEELGFHFEFASGRRLEFIRTPYSHSPGSFITYDVKTKTLFSSDIFGSYDHNWDLYTRIGAECRDCTPQKICPITQRVCQIKGIINFHQRNMPSKKALQYALLRIEELDISLIAPQHGSLLDTPAAQEAAIRQLKELTNVGIDFFLKEEAH</sequence>
<dbReference type="Gene3D" id="3.60.15.10">
    <property type="entry name" value="Ribonuclease Z/Hydroxyacylglutathione hydrolase-like"/>
    <property type="match status" value="1"/>
</dbReference>
<dbReference type="InterPro" id="IPR036866">
    <property type="entry name" value="RibonucZ/Hydroxyglut_hydro"/>
</dbReference>
<organism evidence="2 3">
    <name type="scientific">Lacrimispora celerecrescens</name>
    <dbReference type="NCBI Taxonomy" id="29354"/>
    <lineage>
        <taxon>Bacteria</taxon>
        <taxon>Bacillati</taxon>
        <taxon>Bacillota</taxon>
        <taxon>Clostridia</taxon>
        <taxon>Lachnospirales</taxon>
        <taxon>Lachnospiraceae</taxon>
        <taxon>Lacrimispora</taxon>
    </lineage>
</organism>
<accession>A0A084JMP3</accession>
<dbReference type="SMART" id="SM00849">
    <property type="entry name" value="Lactamase_B"/>
    <property type="match status" value="1"/>
</dbReference>
<keyword evidence="3" id="KW-1185">Reference proteome</keyword>
<comment type="caution">
    <text evidence="2">The sequence shown here is derived from an EMBL/GenBank/DDBJ whole genome shotgun (WGS) entry which is preliminary data.</text>
</comment>
<dbReference type="InterPro" id="IPR045761">
    <property type="entry name" value="ODP_dom"/>
</dbReference>
<dbReference type="RefSeq" id="WP_038280513.1">
    <property type="nucleotide sequence ID" value="NZ_JPME01000012.1"/>
</dbReference>
<feature type="domain" description="Metallo-beta-lactamase" evidence="1">
    <location>
        <begin position="31"/>
        <end position="204"/>
    </location>
</feature>
<dbReference type="STRING" id="29354.IO98_09685"/>
<dbReference type="PANTHER" id="PTHR43041:SF1">
    <property type="entry name" value="METALLO-BETA-LACTAMASE DOMAIN-CONTAINING PROTEIN"/>
    <property type="match status" value="1"/>
</dbReference>
<evidence type="ECO:0000259" key="1">
    <source>
        <dbReference type="SMART" id="SM00849"/>
    </source>
</evidence>
<dbReference type="Pfam" id="PF19583">
    <property type="entry name" value="ODP"/>
    <property type="match status" value="1"/>
</dbReference>
<proteinExistence type="predicted"/>